<dbReference type="RefSeq" id="WP_256619549.1">
    <property type="nucleotide sequence ID" value="NZ_JANIBC010000007.1"/>
</dbReference>
<sequence length="94" mass="10260">MGIRARAAGAALLVVATLGSASAERQLMVASAAWASLTPDQREVIELVAKDVWSEGETYGVRYEDLSERRKTPIRREAMDRLGFTPQTPRGVEA</sequence>
<gene>
    <name evidence="2" type="ORF">NOG11_09645</name>
</gene>
<dbReference type="AlphaFoldDB" id="A0A9X2L9P1"/>
<reference evidence="2" key="1">
    <citation type="submission" date="2022-07" db="EMBL/GenBank/DDBJ databases">
        <title>Parvularcula maris sp. nov., an algicidal bacterium isolated from seawater.</title>
        <authorList>
            <person name="Li F."/>
        </authorList>
    </citation>
    <scope>NUCLEOTIDE SEQUENCE</scope>
    <source>
        <strain evidence="2">BGMRC 0090</strain>
    </source>
</reference>
<proteinExistence type="predicted"/>
<evidence type="ECO:0000256" key="1">
    <source>
        <dbReference type="SAM" id="SignalP"/>
    </source>
</evidence>
<evidence type="ECO:0000313" key="2">
    <source>
        <dbReference type="EMBL" id="MCQ8185659.1"/>
    </source>
</evidence>
<organism evidence="2 3">
    <name type="scientific">Parvularcula maris</name>
    <dbReference type="NCBI Taxonomy" id="2965077"/>
    <lineage>
        <taxon>Bacteria</taxon>
        <taxon>Pseudomonadati</taxon>
        <taxon>Pseudomonadota</taxon>
        <taxon>Alphaproteobacteria</taxon>
        <taxon>Parvularculales</taxon>
        <taxon>Parvularculaceae</taxon>
        <taxon>Parvularcula</taxon>
    </lineage>
</organism>
<feature type="signal peptide" evidence="1">
    <location>
        <begin position="1"/>
        <end position="23"/>
    </location>
</feature>
<evidence type="ECO:0000313" key="3">
    <source>
        <dbReference type="Proteomes" id="UP001142610"/>
    </source>
</evidence>
<comment type="caution">
    <text evidence="2">The sequence shown here is derived from an EMBL/GenBank/DDBJ whole genome shotgun (WGS) entry which is preliminary data.</text>
</comment>
<dbReference type="EMBL" id="JANIBC010000007">
    <property type="protein sequence ID" value="MCQ8185659.1"/>
    <property type="molecule type" value="Genomic_DNA"/>
</dbReference>
<keyword evidence="1" id="KW-0732">Signal</keyword>
<dbReference type="Proteomes" id="UP001142610">
    <property type="component" value="Unassembled WGS sequence"/>
</dbReference>
<feature type="chain" id="PRO_5040980092" description="DUF4148 domain-containing protein" evidence="1">
    <location>
        <begin position="24"/>
        <end position="94"/>
    </location>
</feature>
<protein>
    <recommendedName>
        <fullName evidence="4">DUF4148 domain-containing protein</fullName>
    </recommendedName>
</protein>
<accession>A0A9X2L9P1</accession>
<keyword evidence="3" id="KW-1185">Reference proteome</keyword>
<name>A0A9X2L9P1_9PROT</name>
<evidence type="ECO:0008006" key="4">
    <source>
        <dbReference type="Google" id="ProtNLM"/>
    </source>
</evidence>